<comment type="caution">
    <text evidence="4">The sequence shown here is derived from an EMBL/GenBank/DDBJ whole genome shotgun (WGS) entry which is preliminary data.</text>
</comment>
<reference evidence="4" key="1">
    <citation type="submission" date="2019-12" db="EMBL/GenBank/DDBJ databases">
        <title>Novel species isolated from a subtropical stream in China.</title>
        <authorList>
            <person name="Lu H."/>
        </authorList>
    </citation>
    <scope>NUCLEOTIDE SEQUENCE [LARGE SCALE GENOMIC DNA]</scope>
    <source>
        <strain evidence="4">FT93W</strain>
    </source>
</reference>
<keyword evidence="1" id="KW-0472">Membrane</keyword>
<dbReference type="SUPFAM" id="SSF55785">
    <property type="entry name" value="PYP-like sensor domain (PAS domain)"/>
    <property type="match status" value="1"/>
</dbReference>
<keyword evidence="5" id="KW-1185">Reference proteome</keyword>
<dbReference type="SUPFAM" id="SSF141868">
    <property type="entry name" value="EAL domain-like"/>
    <property type="match status" value="1"/>
</dbReference>
<proteinExistence type="predicted"/>
<sequence>MTALFYFAAAVEMVVGISLLFSWHRNRTQAFARNLGLSFFGVAGSILMFALFQHASAHSPVSLLVIPALASCSLYFLTSGVFDLMEAPLRGWRARVLAFALFCLMVSVAWQPAALGSQTAVALIYLCIGLLATRVLRHKSRPHRLIGPLLLLLAAHPMISASGEAQAIVLQFATGAVLRTALGFVVLYVSLDLSATESLHASERFARLTEYSLQGVAIMTTNELLYANPATLRIYGADHARRLTPAFLEESTPAEERQRVFALFPQLLSGRIERTSWEGQRQRIDGSPCYLHFFAYRVRWDQQFAVCLMITDETERMEQNRALLHRATHDALTGLPNRGALMQRLHEYAQEPAAHPHLTLYLLNIDRFKLFNTAHGYSSGDEILKAYAQAIAALTEGVGQLYRIGIDEFILTTSLPADAAPLQQLEQQLLARLQRPLQTPLGEFYVDTSIGQASYPADGALDESLLRAGNAAMHVAKRHPGSNIVRAQASFEQGSSDMLTLEQALRAGIRERHVYLCYQPKVDAASQRLIGFEALARWHRPGIGMVNPQVFIAAAETTGLIAELGTLLLRSACQQQARWLAAGKACVPIAVNVSPLQLLNPQFPRLVLDMLQEFQLAPGLLTLEITESAAVENLDHTCAQLRELRSGGIRIAIDDFGTGFSSLSMLRNLPLDTVKIDKALIDPLPGREGTAIVEAICKLATVLGLAVVAEGVETQEQAAAARQAGCDELQGYCFGKPMNPDDAVQLLG</sequence>
<dbReference type="Proteomes" id="UP000444316">
    <property type="component" value="Unassembled WGS sequence"/>
</dbReference>
<evidence type="ECO:0000256" key="1">
    <source>
        <dbReference type="SAM" id="Phobius"/>
    </source>
</evidence>
<dbReference type="PANTHER" id="PTHR44757:SF2">
    <property type="entry name" value="BIOFILM ARCHITECTURE MAINTENANCE PROTEIN MBAA"/>
    <property type="match status" value="1"/>
</dbReference>
<dbReference type="CDD" id="cd01949">
    <property type="entry name" value="GGDEF"/>
    <property type="match status" value="1"/>
</dbReference>
<feature type="transmembrane region" description="Helical" evidence="1">
    <location>
        <begin position="119"/>
        <end position="136"/>
    </location>
</feature>
<name>A0A845HSK4_9BURK</name>
<dbReference type="PANTHER" id="PTHR44757">
    <property type="entry name" value="DIGUANYLATE CYCLASE DGCP"/>
    <property type="match status" value="1"/>
</dbReference>
<dbReference type="RefSeq" id="WP_161033696.1">
    <property type="nucleotide sequence ID" value="NZ_WWCL01000001.1"/>
</dbReference>
<dbReference type="EMBL" id="WWCL01000001">
    <property type="protein sequence ID" value="MYN43919.1"/>
    <property type="molecule type" value="Genomic_DNA"/>
</dbReference>
<evidence type="ECO:0000313" key="4">
    <source>
        <dbReference type="EMBL" id="MYN43919.1"/>
    </source>
</evidence>
<dbReference type="InterPro" id="IPR000014">
    <property type="entry name" value="PAS"/>
</dbReference>
<feature type="domain" description="EAL" evidence="2">
    <location>
        <begin position="498"/>
        <end position="748"/>
    </location>
</feature>
<keyword evidence="1" id="KW-0812">Transmembrane</keyword>
<gene>
    <name evidence="4" type="ORF">GTP23_02405</name>
</gene>
<feature type="domain" description="GGDEF" evidence="3">
    <location>
        <begin position="356"/>
        <end position="490"/>
    </location>
</feature>
<evidence type="ECO:0000259" key="2">
    <source>
        <dbReference type="PROSITE" id="PS50883"/>
    </source>
</evidence>
<dbReference type="SMART" id="SM00052">
    <property type="entry name" value="EAL"/>
    <property type="match status" value="1"/>
</dbReference>
<dbReference type="Gene3D" id="3.30.450.20">
    <property type="entry name" value="PAS domain"/>
    <property type="match status" value="1"/>
</dbReference>
<organism evidence="4 5">
    <name type="scientific">Duganella fentianensis</name>
    <dbReference type="NCBI Taxonomy" id="2692177"/>
    <lineage>
        <taxon>Bacteria</taxon>
        <taxon>Pseudomonadati</taxon>
        <taxon>Pseudomonadota</taxon>
        <taxon>Betaproteobacteria</taxon>
        <taxon>Burkholderiales</taxon>
        <taxon>Oxalobacteraceae</taxon>
        <taxon>Telluria group</taxon>
        <taxon>Duganella</taxon>
    </lineage>
</organism>
<feature type="transmembrane region" description="Helical" evidence="1">
    <location>
        <begin position="168"/>
        <end position="189"/>
    </location>
</feature>
<accession>A0A845HSK4</accession>
<feature type="transmembrane region" description="Helical" evidence="1">
    <location>
        <begin position="6"/>
        <end position="23"/>
    </location>
</feature>
<dbReference type="Gene3D" id="3.20.20.450">
    <property type="entry name" value="EAL domain"/>
    <property type="match status" value="1"/>
</dbReference>
<dbReference type="PROSITE" id="PS50887">
    <property type="entry name" value="GGDEF"/>
    <property type="match status" value="1"/>
</dbReference>
<feature type="transmembrane region" description="Helical" evidence="1">
    <location>
        <begin position="61"/>
        <end position="82"/>
    </location>
</feature>
<dbReference type="InterPro" id="IPR043128">
    <property type="entry name" value="Rev_trsase/Diguanyl_cyclase"/>
</dbReference>
<dbReference type="Pfam" id="PF00990">
    <property type="entry name" value="GGDEF"/>
    <property type="match status" value="1"/>
</dbReference>
<dbReference type="InterPro" id="IPR035965">
    <property type="entry name" value="PAS-like_dom_sf"/>
</dbReference>
<evidence type="ECO:0000313" key="5">
    <source>
        <dbReference type="Proteomes" id="UP000444316"/>
    </source>
</evidence>
<dbReference type="PROSITE" id="PS50883">
    <property type="entry name" value="EAL"/>
    <property type="match status" value="1"/>
</dbReference>
<dbReference type="Gene3D" id="3.30.70.270">
    <property type="match status" value="1"/>
</dbReference>
<dbReference type="NCBIfam" id="TIGR00229">
    <property type="entry name" value="sensory_box"/>
    <property type="match status" value="1"/>
</dbReference>
<dbReference type="InterPro" id="IPR029787">
    <property type="entry name" value="Nucleotide_cyclase"/>
</dbReference>
<dbReference type="CDD" id="cd01948">
    <property type="entry name" value="EAL"/>
    <property type="match status" value="1"/>
</dbReference>
<dbReference type="InterPro" id="IPR052155">
    <property type="entry name" value="Biofilm_reg_signaling"/>
</dbReference>
<dbReference type="InterPro" id="IPR035919">
    <property type="entry name" value="EAL_sf"/>
</dbReference>
<dbReference type="AlphaFoldDB" id="A0A845HSK4"/>
<dbReference type="NCBIfam" id="TIGR00254">
    <property type="entry name" value="GGDEF"/>
    <property type="match status" value="1"/>
</dbReference>
<dbReference type="InterPro" id="IPR000160">
    <property type="entry name" value="GGDEF_dom"/>
</dbReference>
<keyword evidence="1" id="KW-1133">Transmembrane helix</keyword>
<feature type="transmembrane region" description="Helical" evidence="1">
    <location>
        <begin position="94"/>
        <end position="113"/>
    </location>
</feature>
<dbReference type="Pfam" id="PF00563">
    <property type="entry name" value="EAL"/>
    <property type="match status" value="1"/>
</dbReference>
<dbReference type="SUPFAM" id="SSF55073">
    <property type="entry name" value="Nucleotide cyclase"/>
    <property type="match status" value="1"/>
</dbReference>
<evidence type="ECO:0000259" key="3">
    <source>
        <dbReference type="PROSITE" id="PS50887"/>
    </source>
</evidence>
<dbReference type="SMART" id="SM00267">
    <property type="entry name" value="GGDEF"/>
    <property type="match status" value="1"/>
</dbReference>
<feature type="transmembrane region" description="Helical" evidence="1">
    <location>
        <begin position="35"/>
        <end position="55"/>
    </location>
</feature>
<dbReference type="InterPro" id="IPR001633">
    <property type="entry name" value="EAL_dom"/>
</dbReference>
<protein>
    <submittedName>
        <fullName evidence="4">EAL domain-containing protein</fullName>
    </submittedName>
</protein>